<accession>A0A444YRC1</accession>
<dbReference type="EMBL" id="SDMP01000016">
    <property type="protein sequence ID" value="RYR04451.1"/>
    <property type="molecule type" value="Genomic_DNA"/>
</dbReference>
<name>A0A444YRC1_ARAHY</name>
<dbReference type="Proteomes" id="UP000289738">
    <property type="component" value="Chromosome B06"/>
</dbReference>
<dbReference type="InterPro" id="IPR019557">
    <property type="entry name" value="AminoTfrase-like_pln_mobile"/>
</dbReference>
<dbReference type="PANTHER" id="PTHR46033:SF8">
    <property type="entry name" value="PROTEIN MAINTENANCE OF MERISTEMS-LIKE"/>
    <property type="match status" value="1"/>
</dbReference>
<evidence type="ECO:0000259" key="1">
    <source>
        <dbReference type="Pfam" id="PF10536"/>
    </source>
</evidence>
<reference evidence="2 3" key="1">
    <citation type="submission" date="2019-01" db="EMBL/GenBank/DDBJ databases">
        <title>Sequencing of cultivated peanut Arachis hypogaea provides insights into genome evolution and oil improvement.</title>
        <authorList>
            <person name="Chen X."/>
        </authorList>
    </citation>
    <scope>NUCLEOTIDE SEQUENCE [LARGE SCALE GENOMIC DNA]</scope>
    <source>
        <strain evidence="3">cv. Fuhuasheng</strain>
        <tissue evidence="2">Leaves</tissue>
    </source>
</reference>
<dbReference type="InterPro" id="IPR044824">
    <property type="entry name" value="MAIN-like"/>
</dbReference>
<gene>
    <name evidence="2" type="ORF">Ahy_B06g084177</name>
</gene>
<protein>
    <recommendedName>
        <fullName evidence="1">Aminotransferase-like plant mobile domain-containing protein</fullName>
    </recommendedName>
</protein>
<feature type="domain" description="Aminotransferase-like plant mobile" evidence="1">
    <location>
        <begin position="8"/>
        <end position="152"/>
    </location>
</feature>
<dbReference type="PANTHER" id="PTHR46033">
    <property type="entry name" value="PROTEIN MAIN-LIKE 2"/>
    <property type="match status" value="1"/>
</dbReference>
<evidence type="ECO:0000313" key="3">
    <source>
        <dbReference type="Proteomes" id="UP000289738"/>
    </source>
</evidence>
<dbReference type="AlphaFoldDB" id="A0A444YRC1"/>
<evidence type="ECO:0000313" key="2">
    <source>
        <dbReference type="EMBL" id="RYR04451.1"/>
    </source>
</evidence>
<organism evidence="2 3">
    <name type="scientific">Arachis hypogaea</name>
    <name type="common">Peanut</name>
    <dbReference type="NCBI Taxonomy" id="3818"/>
    <lineage>
        <taxon>Eukaryota</taxon>
        <taxon>Viridiplantae</taxon>
        <taxon>Streptophyta</taxon>
        <taxon>Embryophyta</taxon>
        <taxon>Tracheophyta</taxon>
        <taxon>Spermatophyta</taxon>
        <taxon>Magnoliopsida</taxon>
        <taxon>eudicotyledons</taxon>
        <taxon>Gunneridae</taxon>
        <taxon>Pentapetalae</taxon>
        <taxon>rosids</taxon>
        <taxon>fabids</taxon>
        <taxon>Fabales</taxon>
        <taxon>Fabaceae</taxon>
        <taxon>Papilionoideae</taxon>
        <taxon>50 kb inversion clade</taxon>
        <taxon>dalbergioids sensu lato</taxon>
        <taxon>Dalbergieae</taxon>
        <taxon>Pterocarpus clade</taxon>
        <taxon>Arachis</taxon>
    </lineage>
</organism>
<dbReference type="Pfam" id="PF10536">
    <property type="entry name" value="PMD"/>
    <property type="match status" value="1"/>
</dbReference>
<dbReference type="GO" id="GO:0010073">
    <property type="term" value="P:meristem maintenance"/>
    <property type="evidence" value="ECO:0007669"/>
    <property type="project" value="InterPro"/>
</dbReference>
<keyword evidence="3" id="KW-1185">Reference proteome</keyword>
<comment type="caution">
    <text evidence="2">The sequence shown here is derived from an EMBL/GenBank/DDBJ whole genome shotgun (WGS) entry which is preliminary data.</text>
</comment>
<sequence>MLNVSQIPKISGQTALINALVERWNPVTHTFYLPIGENTITLEDVALILGLQETGLPVTGPTNSNYGIMVQEYLMNFGVAPTASECKGSFIKLTWLRSVKHGIMLTTHETMERYTRCHIMSLFGTTLFADKFGAGVHWKFLPLLRNISESGHIVGDQHVLPTCTGLCVGPRNMIAKIWMGR</sequence>
<proteinExistence type="predicted"/>